<dbReference type="GO" id="GO:0005763">
    <property type="term" value="C:mitochondrial small ribosomal subunit"/>
    <property type="evidence" value="ECO:0007669"/>
    <property type="project" value="TreeGrafter"/>
</dbReference>
<dbReference type="SUPFAM" id="SSF54995">
    <property type="entry name" value="Ribosomal protein S6"/>
    <property type="match status" value="1"/>
</dbReference>
<gene>
    <name evidence="5" type="ORF">Z043_103858</name>
</gene>
<dbReference type="Pfam" id="PF01250">
    <property type="entry name" value="Ribosomal_S6"/>
    <property type="match status" value="1"/>
</dbReference>
<dbReference type="InterPro" id="IPR000529">
    <property type="entry name" value="Ribosomal_bS6"/>
</dbReference>
<proteinExistence type="inferred from homology"/>
<dbReference type="PANTHER" id="PTHR21011:SF1">
    <property type="entry name" value="SMALL RIBOSOMAL SUBUNIT PROTEIN BS6M"/>
    <property type="match status" value="1"/>
</dbReference>
<dbReference type="GO" id="GO:0070181">
    <property type="term" value="F:small ribosomal subunit rRNA binding"/>
    <property type="evidence" value="ECO:0007669"/>
    <property type="project" value="TreeGrafter"/>
</dbReference>
<dbReference type="GO" id="GO:0006412">
    <property type="term" value="P:translation"/>
    <property type="evidence" value="ECO:0007669"/>
    <property type="project" value="InterPro"/>
</dbReference>
<dbReference type="Gene3D" id="3.30.70.60">
    <property type="match status" value="1"/>
</dbReference>
<dbReference type="EMBL" id="JARO02000998">
    <property type="protein sequence ID" value="KPP76768.1"/>
    <property type="molecule type" value="Genomic_DNA"/>
</dbReference>
<evidence type="ECO:0000256" key="3">
    <source>
        <dbReference type="ARBA" id="ARBA00035365"/>
    </source>
</evidence>
<dbReference type="InterPro" id="IPR014717">
    <property type="entry name" value="Transl_elong_EF1B/ribsomal_bS6"/>
</dbReference>
<dbReference type="Proteomes" id="UP000034805">
    <property type="component" value="Unassembled WGS sequence"/>
</dbReference>
<evidence type="ECO:0000256" key="2">
    <source>
        <dbReference type="ARBA" id="ARBA00035170"/>
    </source>
</evidence>
<reference evidence="5 6" key="1">
    <citation type="submission" date="2015-08" db="EMBL/GenBank/DDBJ databases">
        <title>The genome of the Asian arowana (Scleropages formosus).</title>
        <authorList>
            <person name="Tan M.H."/>
            <person name="Gan H.M."/>
            <person name="Croft L.J."/>
            <person name="Austin C.M."/>
        </authorList>
    </citation>
    <scope>NUCLEOTIDE SEQUENCE [LARGE SCALE GENOMIC DNA]</scope>
    <source>
        <strain evidence="5">Aro1</strain>
    </source>
</reference>
<sequence length="128" mass="14737">MPRYELTLIVKAMQRPETAATLKRTVEALMERGAVVRALESLGERALPYKISKHNVRHTRGGYFLVDFYSSPKMLPAFLDHLKRDVDVVRSTVLRNEEKETGSARCCVREPPSARQEEEEEEGPPRRR</sequence>
<organism evidence="5 6">
    <name type="scientific">Scleropages formosus</name>
    <name type="common">Asian bonytongue</name>
    <name type="synonym">Osteoglossum formosum</name>
    <dbReference type="NCBI Taxonomy" id="113540"/>
    <lineage>
        <taxon>Eukaryota</taxon>
        <taxon>Metazoa</taxon>
        <taxon>Chordata</taxon>
        <taxon>Craniata</taxon>
        <taxon>Vertebrata</taxon>
        <taxon>Euteleostomi</taxon>
        <taxon>Actinopterygii</taxon>
        <taxon>Neopterygii</taxon>
        <taxon>Teleostei</taxon>
        <taxon>Osteoglossocephala</taxon>
        <taxon>Osteoglossomorpha</taxon>
        <taxon>Osteoglossiformes</taxon>
        <taxon>Osteoglossidae</taxon>
        <taxon>Scleropages</taxon>
    </lineage>
</organism>
<dbReference type="GO" id="GO:0003735">
    <property type="term" value="F:structural constituent of ribosome"/>
    <property type="evidence" value="ECO:0007669"/>
    <property type="project" value="InterPro"/>
</dbReference>
<evidence type="ECO:0000256" key="4">
    <source>
        <dbReference type="SAM" id="MobiDB-lite"/>
    </source>
</evidence>
<dbReference type="PANTHER" id="PTHR21011">
    <property type="entry name" value="MITOCHONDRIAL 28S RIBOSOMAL PROTEIN S6"/>
    <property type="match status" value="1"/>
</dbReference>
<comment type="caution">
    <text evidence="5">The sequence shown here is derived from an EMBL/GenBank/DDBJ whole genome shotgun (WGS) entry which is preliminary data.</text>
</comment>
<accession>A0A0P7VLG5</accession>
<comment type="similarity">
    <text evidence="1">Belongs to the bacterial ribosomal protein bS6 family.</text>
</comment>
<dbReference type="NCBIfam" id="TIGR00166">
    <property type="entry name" value="S6"/>
    <property type="match status" value="1"/>
</dbReference>
<evidence type="ECO:0000256" key="1">
    <source>
        <dbReference type="ARBA" id="ARBA00009512"/>
    </source>
</evidence>
<keyword evidence="5" id="KW-0687">Ribonucleoprotein</keyword>
<keyword evidence="5" id="KW-0689">Ribosomal protein</keyword>
<dbReference type="OrthoDB" id="268530at2759"/>
<name>A0A0P7VLG5_SCLFO</name>
<dbReference type="InterPro" id="IPR035980">
    <property type="entry name" value="Ribosomal_bS6_sf"/>
</dbReference>
<dbReference type="CDD" id="cd15465">
    <property type="entry name" value="bS6_mito"/>
    <property type="match status" value="1"/>
</dbReference>
<protein>
    <recommendedName>
        <fullName evidence="2">Small ribosomal subunit protein bS6m</fullName>
    </recommendedName>
    <alternativeName>
        <fullName evidence="3">28S ribosomal protein S6, mitochondrial</fullName>
    </alternativeName>
</protein>
<evidence type="ECO:0000313" key="5">
    <source>
        <dbReference type="EMBL" id="KPP76768.1"/>
    </source>
</evidence>
<dbReference type="AlphaFoldDB" id="A0A0P7VLG5"/>
<evidence type="ECO:0000313" key="6">
    <source>
        <dbReference type="Proteomes" id="UP000034805"/>
    </source>
</evidence>
<dbReference type="KEGG" id="sfm:108925801"/>
<feature type="region of interest" description="Disordered" evidence="4">
    <location>
        <begin position="95"/>
        <end position="128"/>
    </location>
</feature>
<dbReference type="STRING" id="113540.ENSSFOP00015005974"/>